<proteinExistence type="predicted"/>
<reference evidence="6" key="1">
    <citation type="submission" date="2020-08" db="EMBL/GenBank/DDBJ databases">
        <title>Plant Genome Project.</title>
        <authorList>
            <person name="Zhang R.-G."/>
        </authorList>
    </citation>
    <scope>NUCLEOTIDE SEQUENCE</scope>
    <source>
        <strain evidence="6">WSP0</strain>
        <tissue evidence="6">Leaf</tissue>
    </source>
</reference>
<keyword evidence="3" id="KW-0862">Zinc</keyword>
<keyword evidence="7" id="KW-1185">Reference proteome</keyword>
<sequence>MCNSGEVCFAGALDNDLAMDLDDDHESRPCFWCTELFFEVEMDSSILLLCKYGSYSFVVKVIEGYQFEDLIGSISNKWNGLVSMRLLYSVCDHLNILLENDDDFRNMMDLATAYGARCVEVSVEDGNCRVSSRFEIGESSRSNGNGGVTSSSHSEIVEDPLEKFCPHHETKRLSADWAYLISHVGQEFRDGVKDFRLSLCKYAIEVGFRFKYLKNDQSRVTAECAFKADGCKWFVHAILDKSNRFFCIKELEKEHRCGATICNSKNSRMSSKLVAEEVLDEVRSKASYKPIDAVRFFKQRYGTTIGYHHAWLGVEMANNDTQGDYALSFNKLRSYAEVAKEKNPGSVMDVECCEDNRFRRLFVAFDACIKGFNYCRPFLCLDGTFLTGRYKGTLLAAVGKDADNGLFPVAYGVVDSETDDNWLWFLLKLRSILSARELAFITDRHTGLVKHVPEVFSNGYHSYCLQHLKNNLRDRMSGRAANGFRERVVSLFNDCALAPTVLDFENCVNELFEVGGDRAKEFVASIPLYNWANAYFPGKRYGEMTSNAVESFNNWILEARKLPVLKCVDTIRVQIMTQMCERKQLSRKLNSVLCPEYDAKLREFFNKGRTWTMFGSSDEVFEVSSLPAVVVDIRNKTCTCCRWQLYGFPCVHAFTALQKNGIDVSNYIDPLHTVDAFRLSYDYPIHPVPISTLGVAEVSENFAVILPLILPPKTRRPRGRPKVARIRSRGEKVRQIRCGRCKKLGNHNRKRCKEACD</sequence>
<dbReference type="EMBL" id="JACTNZ010000003">
    <property type="protein sequence ID" value="KAG5556637.1"/>
    <property type="molecule type" value="Genomic_DNA"/>
</dbReference>
<comment type="caution">
    <text evidence="6">The sequence shown here is derived from an EMBL/GenBank/DDBJ whole genome shotgun (WGS) entry which is preliminary data.</text>
</comment>
<keyword evidence="2 4" id="KW-0863">Zinc-finger</keyword>
<dbReference type="Pfam" id="PF03108">
    <property type="entry name" value="DBD_Tnp_Mut"/>
    <property type="match status" value="1"/>
</dbReference>
<evidence type="ECO:0000256" key="3">
    <source>
        <dbReference type="ARBA" id="ARBA00022833"/>
    </source>
</evidence>
<feature type="domain" description="SWIM-type" evidence="5">
    <location>
        <begin position="629"/>
        <end position="661"/>
    </location>
</feature>
<dbReference type="SMART" id="SM00575">
    <property type="entry name" value="ZnF_PMZ"/>
    <property type="match status" value="1"/>
</dbReference>
<dbReference type="InterPro" id="IPR007527">
    <property type="entry name" value="Znf_SWIM"/>
</dbReference>
<organism evidence="6 7">
    <name type="scientific">Rhododendron griersonianum</name>
    <dbReference type="NCBI Taxonomy" id="479676"/>
    <lineage>
        <taxon>Eukaryota</taxon>
        <taxon>Viridiplantae</taxon>
        <taxon>Streptophyta</taxon>
        <taxon>Embryophyta</taxon>
        <taxon>Tracheophyta</taxon>
        <taxon>Spermatophyta</taxon>
        <taxon>Magnoliopsida</taxon>
        <taxon>eudicotyledons</taxon>
        <taxon>Gunneridae</taxon>
        <taxon>Pentapetalae</taxon>
        <taxon>asterids</taxon>
        <taxon>Ericales</taxon>
        <taxon>Ericaceae</taxon>
        <taxon>Ericoideae</taxon>
        <taxon>Rhodoreae</taxon>
        <taxon>Rhododendron</taxon>
    </lineage>
</organism>
<dbReference type="Pfam" id="PF04434">
    <property type="entry name" value="SWIM"/>
    <property type="match status" value="1"/>
</dbReference>
<dbReference type="InterPro" id="IPR006564">
    <property type="entry name" value="Znf_PMZ"/>
</dbReference>
<evidence type="ECO:0000256" key="2">
    <source>
        <dbReference type="ARBA" id="ARBA00022771"/>
    </source>
</evidence>
<name>A0AAV6KVU0_9ERIC</name>
<dbReference type="PANTHER" id="PTHR31973:SF187">
    <property type="entry name" value="MUTATOR TRANSPOSASE MUDRA PROTEIN"/>
    <property type="match status" value="1"/>
</dbReference>
<evidence type="ECO:0000313" key="7">
    <source>
        <dbReference type="Proteomes" id="UP000823749"/>
    </source>
</evidence>
<dbReference type="GO" id="GO:0008270">
    <property type="term" value="F:zinc ion binding"/>
    <property type="evidence" value="ECO:0007669"/>
    <property type="project" value="UniProtKB-KW"/>
</dbReference>
<dbReference type="InterPro" id="IPR018289">
    <property type="entry name" value="MULE_transposase_dom"/>
</dbReference>
<accession>A0AAV6KVU0</accession>
<evidence type="ECO:0000256" key="4">
    <source>
        <dbReference type="PROSITE-ProRule" id="PRU00325"/>
    </source>
</evidence>
<dbReference type="Pfam" id="PF10551">
    <property type="entry name" value="MULE"/>
    <property type="match status" value="1"/>
</dbReference>
<dbReference type="Proteomes" id="UP000823749">
    <property type="component" value="Chromosome 3"/>
</dbReference>
<protein>
    <recommendedName>
        <fullName evidence="5">SWIM-type domain-containing protein</fullName>
    </recommendedName>
</protein>
<dbReference type="PANTHER" id="PTHR31973">
    <property type="entry name" value="POLYPROTEIN, PUTATIVE-RELATED"/>
    <property type="match status" value="1"/>
</dbReference>
<dbReference type="AlphaFoldDB" id="A0AAV6KVU0"/>
<gene>
    <name evidence="6" type="ORF">RHGRI_007044</name>
</gene>
<keyword evidence="1" id="KW-0479">Metal-binding</keyword>
<dbReference type="InterPro" id="IPR004332">
    <property type="entry name" value="Transposase_MuDR"/>
</dbReference>
<evidence type="ECO:0000313" key="6">
    <source>
        <dbReference type="EMBL" id="KAG5556637.1"/>
    </source>
</evidence>
<dbReference type="PROSITE" id="PS50966">
    <property type="entry name" value="ZF_SWIM"/>
    <property type="match status" value="1"/>
</dbReference>
<evidence type="ECO:0000256" key="1">
    <source>
        <dbReference type="ARBA" id="ARBA00022723"/>
    </source>
</evidence>
<evidence type="ECO:0000259" key="5">
    <source>
        <dbReference type="PROSITE" id="PS50966"/>
    </source>
</evidence>